<evidence type="ECO:0000313" key="1">
    <source>
        <dbReference type="EMBL" id="JAD66679.1"/>
    </source>
</evidence>
<reference evidence="1" key="1">
    <citation type="submission" date="2014-09" db="EMBL/GenBank/DDBJ databases">
        <authorList>
            <person name="Magalhaes I.L.F."/>
            <person name="Oliveira U."/>
            <person name="Santos F.R."/>
            <person name="Vidigal T.H.D.A."/>
            <person name="Brescovit A.D."/>
            <person name="Santos A.J."/>
        </authorList>
    </citation>
    <scope>NUCLEOTIDE SEQUENCE</scope>
    <source>
        <tissue evidence="1">Shoot tissue taken approximately 20 cm above the soil surface</tissue>
    </source>
</reference>
<dbReference type="EMBL" id="GBRH01231216">
    <property type="protein sequence ID" value="JAD66679.1"/>
    <property type="molecule type" value="Transcribed_RNA"/>
</dbReference>
<organism evidence="1">
    <name type="scientific">Arundo donax</name>
    <name type="common">Giant reed</name>
    <name type="synonym">Donax arundinaceus</name>
    <dbReference type="NCBI Taxonomy" id="35708"/>
    <lineage>
        <taxon>Eukaryota</taxon>
        <taxon>Viridiplantae</taxon>
        <taxon>Streptophyta</taxon>
        <taxon>Embryophyta</taxon>
        <taxon>Tracheophyta</taxon>
        <taxon>Spermatophyta</taxon>
        <taxon>Magnoliopsida</taxon>
        <taxon>Liliopsida</taxon>
        <taxon>Poales</taxon>
        <taxon>Poaceae</taxon>
        <taxon>PACMAD clade</taxon>
        <taxon>Arundinoideae</taxon>
        <taxon>Arundineae</taxon>
        <taxon>Arundo</taxon>
    </lineage>
</organism>
<name>A0A0A9BRS2_ARUDO</name>
<proteinExistence type="predicted"/>
<accession>A0A0A9BRS2</accession>
<reference evidence="1" key="2">
    <citation type="journal article" date="2015" name="Data Brief">
        <title>Shoot transcriptome of the giant reed, Arundo donax.</title>
        <authorList>
            <person name="Barrero R.A."/>
            <person name="Guerrero F.D."/>
            <person name="Moolhuijzen P."/>
            <person name="Goolsby J.A."/>
            <person name="Tidwell J."/>
            <person name="Bellgard S.E."/>
            <person name="Bellgard M.I."/>
        </authorList>
    </citation>
    <scope>NUCLEOTIDE SEQUENCE</scope>
    <source>
        <tissue evidence="1">Shoot tissue taken approximately 20 cm above the soil surface</tissue>
    </source>
</reference>
<protein>
    <submittedName>
        <fullName evidence="1">Uncharacterized protein</fullName>
    </submittedName>
</protein>
<sequence>MVNCRSSQPIVDS</sequence>